<protein>
    <submittedName>
        <fullName evidence="6">Crp/Fnr family transcriptional regulator</fullName>
    </submittedName>
    <submittedName>
        <fullName evidence="7">cAMP-binding domain of CRP or a regulatory subunit of cAMP-dependent protein kinases</fullName>
    </submittedName>
</protein>
<dbReference type="Proteomes" id="UP000199405">
    <property type="component" value="Unassembled WGS sequence"/>
</dbReference>
<evidence type="ECO:0000313" key="8">
    <source>
        <dbReference type="Proteomes" id="UP000199405"/>
    </source>
</evidence>
<dbReference type="InterPro" id="IPR018490">
    <property type="entry name" value="cNMP-bd_dom_sf"/>
</dbReference>
<keyword evidence="3" id="KW-0804">Transcription</keyword>
<comment type="caution">
    <text evidence="6">The sequence shown here is derived from an EMBL/GenBank/DDBJ whole genome shotgun (WGS) entry which is preliminary data.</text>
</comment>
<dbReference type="InterPro" id="IPR012318">
    <property type="entry name" value="HTH_CRP"/>
</dbReference>
<dbReference type="Pfam" id="PF00027">
    <property type="entry name" value="cNMP_binding"/>
    <property type="match status" value="1"/>
</dbReference>
<dbReference type="Proteomes" id="UP000669887">
    <property type="component" value="Unassembled WGS sequence"/>
</dbReference>
<evidence type="ECO:0000313" key="7">
    <source>
        <dbReference type="EMBL" id="SCE73301.1"/>
    </source>
</evidence>
<dbReference type="Pfam" id="PF13545">
    <property type="entry name" value="HTH_Crp_2"/>
    <property type="match status" value="1"/>
</dbReference>
<dbReference type="PROSITE" id="PS51063">
    <property type="entry name" value="HTH_CRP_2"/>
    <property type="match status" value="1"/>
</dbReference>
<name>A0AAW4JB57_9ACTN</name>
<evidence type="ECO:0000256" key="2">
    <source>
        <dbReference type="ARBA" id="ARBA00023125"/>
    </source>
</evidence>
<sequence length="193" mass="21646">MTRREHLYNSGEFDNSIYVIQCGYLKTSTFSRDGRQCLLAIHGPGEVLGEACLVPGVRNETATAMRSALVWRIRSADLLSAVTDDMMMERVVMCLAERMSEQQQAITNLVTMNSEQRLAATLLQLARKLGHRTEAGLRLDERITQDELSGLVGTTRSRIGHFLKKFHRLGYLESPRGAFILINERRLAAHAGV</sequence>
<dbReference type="PROSITE" id="PS50042">
    <property type="entry name" value="CNMP_BINDING_3"/>
    <property type="match status" value="1"/>
</dbReference>
<gene>
    <name evidence="7" type="ORF">GA0070562_2098</name>
    <name evidence="6" type="ORF">J5U46_02715</name>
</gene>
<dbReference type="PANTHER" id="PTHR24567:SF68">
    <property type="entry name" value="DNA-BINDING TRANSCRIPTIONAL DUAL REGULATOR CRP"/>
    <property type="match status" value="1"/>
</dbReference>
<dbReference type="AlphaFoldDB" id="A0AAW4JB57"/>
<evidence type="ECO:0000256" key="1">
    <source>
        <dbReference type="ARBA" id="ARBA00023015"/>
    </source>
</evidence>
<dbReference type="RefSeq" id="WP_091416396.1">
    <property type="nucleotide sequence ID" value="NZ_FMCQ01000002.1"/>
</dbReference>
<evidence type="ECO:0000313" key="6">
    <source>
        <dbReference type="EMBL" id="MBO4139068.1"/>
    </source>
</evidence>
<dbReference type="GeneID" id="93468887"/>
<dbReference type="PANTHER" id="PTHR24567">
    <property type="entry name" value="CRP FAMILY TRANSCRIPTIONAL REGULATORY PROTEIN"/>
    <property type="match status" value="1"/>
</dbReference>
<evidence type="ECO:0000313" key="9">
    <source>
        <dbReference type="Proteomes" id="UP000669887"/>
    </source>
</evidence>
<dbReference type="SUPFAM" id="SSF51206">
    <property type="entry name" value="cAMP-binding domain-like"/>
    <property type="match status" value="1"/>
</dbReference>
<proteinExistence type="predicted"/>
<keyword evidence="1" id="KW-0805">Transcription regulation</keyword>
<dbReference type="InterPro" id="IPR036390">
    <property type="entry name" value="WH_DNA-bd_sf"/>
</dbReference>
<feature type="domain" description="Cyclic nucleotide-binding" evidence="4">
    <location>
        <begin position="1"/>
        <end position="70"/>
    </location>
</feature>
<evidence type="ECO:0000259" key="5">
    <source>
        <dbReference type="PROSITE" id="PS51063"/>
    </source>
</evidence>
<evidence type="ECO:0000256" key="3">
    <source>
        <dbReference type="ARBA" id="ARBA00023163"/>
    </source>
</evidence>
<dbReference type="Gene3D" id="2.60.120.10">
    <property type="entry name" value="Jelly Rolls"/>
    <property type="match status" value="1"/>
</dbReference>
<dbReference type="EMBL" id="JAGFVQ010000003">
    <property type="protein sequence ID" value="MBO4139068.1"/>
    <property type="molecule type" value="Genomic_DNA"/>
</dbReference>
<dbReference type="SUPFAM" id="SSF46785">
    <property type="entry name" value="Winged helix' DNA-binding domain"/>
    <property type="match status" value="1"/>
</dbReference>
<keyword evidence="2" id="KW-0238">DNA-binding</keyword>
<dbReference type="InterPro" id="IPR000595">
    <property type="entry name" value="cNMP-bd_dom"/>
</dbReference>
<dbReference type="InterPro" id="IPR014710">
    <property type="entry name" value="RmlC-like_jellyroll"/>
</dbReference>
<organism evidence="6 9">
    <name type="scientific">Micromonospora tulbaghiae</name>
    <dbReference type="NCBI Taxonomy" id="479978"/>
    <lineage>
        <taxon>Bacteria</taxon>
        <taxon>Bacillati</taxon>
        <taxon>Actinomycetota</taxon>
        <taxon>Actinomycetes</taxon>
        <taxon>Micromonosporales</taxon>
        <taxon>Micromonosporaceae</taxon>
        <taxon>Micromonospora</taxon>
    </lineage>
</organism>
<reference evidence="7 8" key="1">
    <citation type="submission" date="2016-06" db="EMBL/GenBank/DDBJ databases">
        <authorList>
            <person name="Varghese N."/>
            <person name="Submissions Spin"/>
        </authorList>
    </citation>
    <scope>NUCLEOTIDE SEQUENCE [LARGE SCALE GENOMIC DNA]</scope>
    <source>
        <strain evidence="7 8">DSM 45142</strain>
    </source>
</reference>
<dbReference type="GO" id="GO:0003700">
    <property type="term" value="F:DNA-binding transcription factor activity"/>
    <property type="evidence" value="ECO:0007669"/>
    <property type="project" value="TreeGrafter"/>
</dbReference>
<dbReference type="InterPro" id="IPR050397">
    <property type="entry name" value="Env_Response_Regulators"/>
</dbReference>
<dbReference type="GO" id="GO:0003677">
    <property type="term" value="F:DNA binding"/>
    <property type="evidence" value="ECO:0007669"/>
    <property type="project" value="UniProtKB-KW"/>
</dbReference>
<evidence type="ECO:0000259" key="4">
    <source>
        <dbReference type="PROSITE" id="PS50042"/>
    </source>
</evidence>
<reference evidence="6" key="2">
    <citation type="submission" date="2021-03" db="EMBL/GenBank/DDBJ databases">
        <title>X isolated from Micromonospora tulbaghiae.</title>
        <authorList>
            <person name="Stennett H.L."/>
        </authorList>
    </citation>
    <scope>NUCLEOTIDE SEQUENCE</scope>
    <source>
        <strain evidence="6">28M1-20</strain>
    </source>
</reference>
<keyword evidence="8" id="KW-1185">Reference proteome</keyword>
<dbReference type="EMBL" id="FMCQ01000002">
    <property type="protein sequence ID" value="SCE73301.1"/>
    <property type="molecule type" value="Genomic_DNA"/>
</dbReference>
<accession>A0AAW4JB57</accession>
<dbReference type="CDD" id="cd00038">
    <property type="entry name" value="CAP_ED"/>
    <property type="match status" value="1"/>
</dbReference>
<feature type="domain" description="HTH crp-type" evidence="5">
    <location>
        <begin position="112"/>
        <end position="185"/>
    </location>
</feature>
<dbReference type="GO" id="GO:0005829">
    <property type="term" value="C:cytosol"/>
    <property type="evidence" value="ECO:0007669"/>
    <property type="project" value="TreeGrafter"/>
</dbReference>